<organism evidence="1 2">
    <name type="scientific">Coniosporium uncinatum</name>
    <dbReference type="NCBI Taxonomy" id="93489"/>
    <lineage>
        <taxon>Eukaryota</taxon>
        <taxon>Fungi</taxon>
        <taxon>Dikarya</taxon>
        <taxon>Ascomycota</taxon>
        <taxon>Pezizomycotina</taxon>
        <taxon>Dothideomycetes</taxon>
        <taxon>Dothideomycetes incertae sedis</taxon>
        <taxon>Coniosporium</taxon>
    </lineage>
</organism>
<reference evidence="1" key="1">
    <citation type="submission" date="2024-09" db="EMBL/GenBank/DDBJ databases">
        <title>Black Yeasts Isolated from many extreme environments.</title>
        <authorList>
            <person name="Coleine C."/>
            <person name="Stajich J.E."/>
            <person name="Selbmann L."/>
        </authorList>
    </citation>
    <scope>NUCLEOTIDE SEQUENCE</scope>
    <source>
        <strain evidence="1">CCFEE 5737</strain>
    </source>
</reference>
<proteinExistence type="predicted"/>
<evidence type="ECO:0000313" key="2">
    <source>
        <dbReference type="Proteomes" id="UP001186974"/>
    </source>
</evidence>
<accession>A0ACC3DJI0</accession>
<name>A0ACC3DJI0_9PEZI</name>
<feature type="non-terminal residue" evidence="1">
    <location>
        <position position="145"/>
    </location>
</feature>
<sequence length="145" mass="15936">MAERPSTPPHNGNLPRNPVTPEQVRRMEEARLRTKARAQEANRIVSTDPQAGQKRSHAMISRSNVPSTRRDATIPGIADSRSGGGGMSKPPADNDLIRPAKKFDKYIEYDFSKMTDTKGGFLNELDDPLNKALHGSGEKEGESKP</sequence>
<keyword evidence="2" id="KW-1185">Reference proteome</keyword>
<gene>
    <name evidence="1" type="ORF">LTS18_012144</name>
</gene>
<dbReference type="Proteomes" id="UP001186974">
    <property type="component" value="Unassembled WGS sequence"/>
</dbReference>
<dbReference type="EMBL" id="JAWDJW010003594">
    <property type="protein sequence ID" value="KAK3076756.1"/>
    <property type="molecule type" value="Genomic_DNA"/>
</dbReference>
<protein>
    <submittedName>
        <fullName evidence="1">Uncharacterized protein</fullName>
    </submittedName>
</protein>
<evidence type="ECO:0000313" key="1">
    <source>
        <dbReference type="EMBL" id="KAK3076756.1"/>
    </source>
</evidence>
<comment type="caution">
    <text evidence="1">The sequence shown here is derived from an EMBL/GenBank/DDBJ whole genome shotgun (WGS) entry which is preliminary data.</text>
</comment>